<reference evidence="1 2" key="1">
    <citation type="journal article" date="2024" name="Plant Biotechnol. J.">
        <title>Genome and CRISPR/Cas9 system of a widespread forest tree (Populus alba) in the world.</title>
        <authorList>
            <person name="Liu Y.J."/>
            <person name="Jiang P.F."/>
            <person name="Han X.M."/>
            <person name="Li X.Y."/>
            <person name="Wang H.M."/>
            <person name="Wang Y.J."/>
            <person name="Wang X.X."/>
            <person name="Zeng Q.Y."/>
        </authorList>
    </citation>
    <scope>NUCLEOTIDE SEQUENCE [LARGE SCALE GENOMIC DNA]</scope>
    <source>
        <strain evidence="2">cv. PAL-ZL1</strain>
    </source>
</reference>
<name>A0ACC4C3L6_POPAL</name>
<comment type="caution">
    <text evidence="1">The sequence shown here is derived from an EMBL/GenBank/DDBJ whole genome shotgun (WGS) entry which is preliminary data.</text>
</comment>
<accession>A0ACC4C3L6</accession>
<evidence type="ECO:0000313" key="2">
    <source>
        <dbReference type="Proteomes" id="UP000309997"/>
    </source>
</evidence>
<protein>
    <submittedName>
        <fullName evidence="1">Uncharacterized protein</fullName>
    </submittedName>
</protein>
<dbReference type="Proteomes" id="UP000309997">
    <property type="component" value="Unassembled WGS sequence"/>
</dbReference>
<keyword evidence="2" id="KW-1185">Reference proteome</keyword>
<sequence>MLVFEPVLFRNAFHVGSFVSDYRPLCIKCSKGTRFEVTPCNLMLSRRRWLRTSKWTLDKNKAEEETRELTNQVLDEIGVDVSSSLFSAPKGQIASKNAPLQVLNLSMLRISRKDWSPFLCIGSVKLVAGGHLE</sequence>
<evidence type="ECO:0000313" key="1">
    <source>
        <dbReference type="EMBL" id="KAL3585991.1"/>
    </source>
</evidence>
<gene>
    <name evidence="1" type="ORF">D5086_012858</name>
</gene>
<dbReference type="EMBL" id="RCHU02000006">
    <property type="protein sequence ID" value="KAL3585991.1"/>
    <property type="molecule type" value="Genomic_DNA"/>
</dbReference>
<organism evidence="1 2">
    <name type="scientific">Populus alba</name>
    <name type="common">White poplar</name>
    <dbReference type="NCBI Taxonomy" id="43335"/>
    <lineage>
        <taxon>Eukaryota</taxon>
        <taxon>Viridiplantae</taxon>
        <taxon>Streptophyta</taxon>
        <taxon>Embryophyta</taxon>
        <taxon>Tracheophyta</taxon>
        <taxon>Spermatophyta</taxon>
        <taxon>Magnoliopsida</taxon>
        <taxon>eudicotyledons</taxon>
        <taxon>Gunneridae</taxon>
        <taxon>Pentapetalae</taxon>
        <taxon>rosids</taxon>
        <taxon>fabids</taxon>
        <taxon>Malpighiales</taxon>
        <taxon>Salicaceae</taxon>
        <taxon>Saliceae</taxon>
        <taxon>Populus</taxon>
    </lineage>
</organism>
<proteinExistence type="predicted"/>